<dbReference type="EMBL" id="CP055306">
    <property type="protein sequence ID" value="QLB39741.1"/>
    <property type="molecule type" value="Genomic_DNA"/>
</dbReference>
<dbReference type="RefSeq" id="WP_176809427.1">
    <property type="nucleotide sequence ID" value="NZ_CP055305.1"/>
</dbReference>
<accession>A0A7D5DV67</accession>
<dbReference type="Gene3D" id="1.10.3680.10">
    <property type="entry name" value="TerB-like"/>
    <property type="match status" value="1"/>
</dbReference>
<dbReference type="AlphaFoldDB" id="A0A7D5DV67"/>
<organism evidence="1 3">
    <name type="scientific">Mannheimia pernigra</name>
    <dbReference type="NCBI Taxonomy" id="111844"/>
    <lineage>
        <taxon>Bacteria</taxon>
        <taxon>Pseudomonadati</taxon>
        <taxon>Pseudomonadota</taxon>
        <taxon>Gammaproteobacteria</taxon>
        <taxon>Pasteurellales</taxon>
        <taxon>Pasteurellaceae</taxon>
        <taxon>Mannheimia</taxon>
    </lineage>
</organism>
<dbReference type="SUPFAM" id="SSF158682">
    <property type="entry name" value="TerB-like"/>
    <property type="match status" value="1"/>
</dbReference>
<dbReference type="InterPro" id="IPR029024">
    <property type="entry name" value="TerB-like"/>
</dbReference>
<dbReference type="KEGG" id="mpeg:HV560_02395"/>
<dbReference type="Proteomes" id="UP000509784">
    <property type="component" value="Chromosome"/>
</dbReference>
<sequence length="209" mass="21948">MDFSKILSQVLEMAKDATTNGLIKGNTKNDQIAKVGGAAAALGLISMLFGRKGGSGLAKLGSLSALGSLAYQAYKKYQEQNGTASTLSQNEFAEIDSHAASKVILQAMIAAAAADGAITEDEKAAIVAQVSQDTEILDWMNQEMNNPASVEDIARQVGNDQALATQVYLAARAVCTNLVRKEIIFLANLAKALGLPDGLVEQLEKDAGF</sequence>
<evidence type="ECO:0000313" key="4">
    <source>
        <dbReference type="Proteomes" id="UP000509784"/>
    </source>
</evidence>
<protein>
    <submittedName>
        <fullName evidence="1">Tellurite resistance TerB family protein</fullName>
    </submittedName>
</protein>
<dbReference type="EMBL" id="CP055305">
    <property type="protein sequence ID" value="QLB41767.1"/>
    <property type="molecule type" value="Genomic_DNA"/>
</dbReference>
<evidence type="ECO:0000313" key="1">
    <source>
        <dbReference type="EMBL" id="QLB39741.1"/>
    </source>
</evidence>
<name>A0A7D5DV67_9PAST</name>
<dbReference type="InterPro" id="IPR007486">
    <property type="entry name" value="YebE"/>
</dbReference>
<gene>
    <name evidence="1" type="ORF">HV559_01970</name>
    <name evidence="2" type="ORF">HV560_02395</name>
</gene>
<evidence type="ECO:0000313" key="2">
    <source>
        <dbReference type="EMBL" id="QLB41767.1"/>
    </source>
</evidence>
<keyword evidence="3" id="KW-1185">Reference proteome</keyword>
<reference evidence="3 4" key="1">
    <citation type="submission" date="2020-06" db="EMBL/GenBank/DDBJ databases">
        <title>Mannheimia pernigra sp. nov. isolated from bovine respiratory tract.</title>
        <authorList>
            <person name="Kuhnert P."/>
            <person name="Akarsu-Egger H."/>
        </authorList>
    </citation>
    <scope>NUCLEOTIDE SEQUENCE [LARGE SCALE GENOMIC DNA]</scope>
    <source>
        <strain evidence="2 4">17CN0883</strain>
        <strain evidence="1 3">BNO311</strain>
    </source>
</reference>
<proteinExistence type="predicted"/>
<dbReference type="Pfam" id="PF04391">
    <property type="entry name" value="DUF533"/>
    <property type="match status" value="1"/>
</dbReference>
<dbReference type="Proteomes" id="UP000509660">
    <property type="component" value="Chromosome"/>
</dbReference>
<evidence type="ECO:0000313" key="3">
    <source>
        <dbReference type="Proteomes" id="UP000509660"/>
    </source>
</evidence>